<dbReference type="RefSeq" id="WP_034362492.1">
    <property type="nucleotide sequence ID" value="NZ_CAJUDB010000005.1"/>
</dbReference>
<dbReference type="PANTHER" id="PTHR46390">
    <property type="entry name" value="MANNOSE-1-PHOSPHATE GUANYLYLTRANSFERASE"/>
    <property type="match status" value="1"/>
</dbReference>
<reference evidence="12 13" key="1">
    <citation type="journal article" date="2014" name="Genome Announc.">
        <title>Draft genome sequences of eight enterohepatic helicobacter species isolated from both laboratory and wild rodents.</title>
        <authorList>
            <person name="Sheh A."/>
            <person name="Shen Z."/>
            <person name="Fox J.G."/>
        </authorList>
    </citation>
    <scope>NUCLEOTIDE SEQUENCE [LARGE SCALE GENOMIC DNA]</scope>
    <source>
        <strain evidence="12 13">MIT 01-6451</strain>
    </source>
</reference>
<name>A0A4U8TLH0_9HELI</name>
<accession>A0A4U8TLH0</accession>
<dbReference type="Gene3D" id="2.60.120.10">
    <property type="entry name" value="Jelly Rolls"/>
    <property type="match status" value="1"/>
</dbReference>
<gene>
    <name evidence="12" type="ORF">LS65_006490</name>
</gene>
<evidence type="ECO:0000256" key="3">
    <source>
        <dbReference type="ARBA" id="ARBA00022679"/>
    </source>
</evidence>
<feature type="domain" description="Nucleotidyl transferase" evidence="9">
    <location>
        <begin position="5"/>
        <end position="292"/>
    </location>
</feature>
<proteinExistence type="inferred from homology"/>
<evidence type="ECO:0000313" key="13">
    <source>
        <dbReference type="Proteomes" id="UP000029707"/>
    </source>
</evidence>
<dbReference type="InterPro" id="IPR014710">
    <property type="entry name" value="RmlC-like_jellyroll"/>
</dbReference>
<dbReference type="GO" id="GO:0009298">
    <property type="term" value="P:GDP-mannose biosynthetic process"/>
    <property type="evidence" value="ECO:0007669"/>
    <property type="project" value="TreeGrafter"/>
</dbReference>
<dbReference type="AlphaFoldDB" id="A0A4U8TLH0"/>
<dbReference type="GO" id="GO:0000271">
    <property type="term" value="P:polysaccharide biosynthetic process"/>
    <property type="evidence" value="ECO:0007669"/>
    <property type="project" value="InterPro"/>
</dbReference>
<dbReference type="InterPro" id="IPR049577">
    <property type="entry name" value="GMPP_N"/>
</dbReference>
<evidence type="ECO:0000259" key="10">
    <source>
        <dbReference type="Pfam" id="PF01050"/>
    </source>
</evidence>
<comment type="catalytic activity">
    <reaction evidence="7">
        <text>alpha-D-mannose 1-phosphate + GTP + H(+) = GDP-alpha-D-mannose + diphosphate</text>
        <dbReference type="Rhea" id="RHEA:15229"/>
        <dbReference type="ChEBI" id="CHEBI:15378"/>
        <dbReference type="ChEBI" id="CHEBI:33019"/>
        <dbReference type="ChEBI" id="CHEBI:37565"/>
        <dbReference type="ChEBI" id="CHEBI:57527"/>
        <dbReference type="ChEBI" id="CHEBI:58409"/>
        <dbReference type="EC" id="2.7.7.13"/>
    </reaction>
</comment>
<protein>
    <recommendedName>
        <fullName evidence="2">mannose-1-phosphate guanylyltransferase</fullName>
        <ecNumber evidence="2">2.7.7.13</ecNumber>
    </recommendedName>
</protein>
<evidence type="ECO:0000256" key="6">
    <source>
        <dbReference type="ARBA" id="ARBA00023134"/>
    </source>
</evidence>
<dbReference type="PANTHER" id="PTHR46390:SF1">
    <property type="entry name" value="MANNOSE-1-PHOSPHATE GUANYLYLTRANSFERASE"/>
    <property type="match status" value="1"/>
</dbReference>
<dbReference type="CDD" id="cd02509">
    <property type="entry name" value="GDP-M1P_Guanylyltransferase"/>
    <property type="match status" value="1"/>
</dbReference>
<evidence type="ECO:0000256" key="1">
    <source>
        <dbReference type="ARBA" id="ARBA00006115"/>
    </source>
</evidence>
<evidence type="ECO:0000256" key="5">
    <source>
        <dbReference type="ARBA" id="ARBA00022741"/>
    </source>
</evidence>
<keyword evidence="13" id="KW-1185">Reference proteome</keyword>
<keyword evidence="4 12" id="KW-0548">Nucleotidyltransferase</keyword>
<dbReference type="CDD" id="cd02213">
    <property type="entry name" value="cupin_PMI_typeII_C"/>
    <property type="match status" value="1"/>
</dbReference>
<dbReference type="InterPro" id="IPR011051">
    <property type="entry name" value="RmlC_Cupin_sf"/>
</dbReference>
<feature type="domain" description="MannoseP isomerase/GMP-like beta-helix" evidence="11">
    <location>
        <begin position="307"/>
        <end position="354"/>
    </location>
</feature>
<evidence type="ECO:0000256" key="7">
    <source>
        <dbReference type="ARBA" id="ARBA00047343"/>
    </source>
</evidence>
<evidence type="ECO:0000256" key="2">
    <source>
        <dbReference type="ARBA" id="ARBA00012387"/>
    </source>
</evidence>
<keyword evidence="5" id="KW-0547">Nucleotide-binding</keyword>
<dbReference type="FunFam" id="2.60.120.10:FF:000032">
    <property type="entry name" value="Mannose-1-phosphate guanylyltransferase/mannose-6-phosphate isomerase"/>
    <property type="match status" value="1"/>
</dbReference>
<evidence type="ECO:0000259" key="11">
    <source>
        <dbReference type="Pfam" id="PF22640"/>
    </source>
</evidence>
<keyword evidence="3 12" id="KW-0808">Transferase</keyword>
<keyword evidence="6" id="KW-0342">GTP-binding</keyword>
<dbReference type="NCBIfam" id="TIGR01479">
    <property type="entry name" value="GMP_PMI"/>
    <property type="match status" value="1"/>
</dbReference>
<dbReference type="GO" id="GO:0005525">
    <property type="term" value="F:GTP binding"/>
    <property type="evidence" value="ECO:0007669"/>
    <property type="project" value="UniProtKB-KW"/>
</dbReference>
<dbReference type="EMBL" id="JRMQ02000008">
    <property type="protein sequence ID" value="TLE01257.1"/>
    <property type="molecule type" value="Genomic_DNA"/>
</dbReference>
<keyword evidence="12" id="KW-0413">Isomerase</keyword>
<dbReference type="Pfam" id="PF22640">
    <property type="entry name" value="ManC_GMP_beta-helix"/>
    <property type="match status" value="1"/>
</dbReference>
<dbReference type="OrthoDB" id="9806359at2"/>
<dbReference type="GO" id="GO:0004475">
    <property type="term" value="F:mannose-1-phosphate guanylyltransferase (GTP) activity"/>
    <property type="evidence" value="ECO:0007669"/>
    <property type="project" value="UniProtKB-EC"/>
</dbReference>
<dbReference type="EC" id="2.7.7.13" evidence="2"/>
<evidence type="ECO:0000256" key="8">
    <source>
        <dbReference type="RuleBase" id="RU004190"/>
    </source>
</evidence>
<dbReference type="STRING" id="425400.LS65_06435"/>
<dbReference type="GO" id="GO:0016853">
    <property type="term" value="F:isomerase activity"/>
    <property type="evidence" value="ECO:0007669"/>
    <property type="project" value="UniProtKB-KW"/>
</dbReference>
<dbReference type="InterPro" id="IPR054566">
    <property type="entry name" value="ManC/GMP-like_b-helix"/>
</dbReference>
<feature type="domain" description="Mannose-6-phosphate isomerase type II C-terminal" evidence="10">
    <location>
        <begin position="361"/>
        <end position="472"/>
    </location>
</feature>
<dbReference type="InterPro" id="IPR001538">
    <property type="entry name" value="Man6P_isomerase-2_C"/>
</dbReference>
<dbReference type="SUPFAM" id="SSF51182">
    <property type="entry name" value="RmlC-like cupins"/>
    <property type="match status" value="1"/>
</dbReference>
<evidence type="ECO:0000256" key="4">
    <source>
        <dbReference type="ARBA" id="ARBA00022695"/>
    </source>
</evidence>
<dbReference type="InterPro" id="IPR006375">
    <property type="entry name" value="Man1P_GuaTrfase/Man6P_Isoase"/>
</dbReference>
<evidence type="ECO:0000259" key="9">
    <source>
        <dbReference type="Pfam" id="PF00483"/>
    </source>
</evidence>
<dbReference type="Pfam" id="PF01050">
    <property type="entry name" value="MannoseP_isomer"/>
    <property type="match status" value="1"/>
</dbReference>
<sequence>MTISILCGGSGTRLFPLSRELLPKQFVSLLPSEDSQTPSHSLFSQTLVRNEFLCKSHDGSFQIITNDNHYFIAQEQAHKAKIPLQEFILESVSKNTAPALTFAALKVFEDFTLSKKQDDIILALPSDHLIKDAPAYQKAIQEAIDLAQKGFLVTFGIKPTCPHTGYGYIKAKDNVVEKFIEKPSLEDATNYVKNGNYLWNSGMFCFKAEVFLKEIKEHSPQIYEGCKLTLEASKDKESEHFIRLDTKMSENLPDISIDYALMEKSQKVACVAGDFVWNDIGSFESLSSEYQTDEAHNASKNTFIQKDCVNNFVMSNKLVAGIGIEDLMIIDENDCLLIAKKGYSQQVKDIVNMLKISHPEITKIHKTAHRPWGSYTILLESQNYKIKQIIVKPRGRLSLQKHYHRNEHWIVVSGSAIITIGEKESFLKANESTYIPMGEVHRLENPGILPLVLIEVQMGEYLGEDDIVRLSDDYQRE</sequence>
<comment type="caution">
    <text evidence="12">The sequence shown here is derived from an EMBL/GenBank/DDBJ whole genome shotgun (WGS) entry which is preliminary data.</text>
</comment>
<dbReference type="Proteomes" id="UP000029707">
    <property type="component" value="Unassembled WGS sequence"/>
</dbReference>
<dbReference type="InterPro" id="IPR051161">
    <property type="entry name" value="Mannose-6P_isomerase_type2"/>
</dbReference>
<dbReference type="Pfam" id="PF00483">
    <property type="entry name" value="NTP_transferase"/>
    <property type="match status" value="1"/>
</dbReference>
<dbReference type="Gene3D" id="3.90.550.10">
    <property type="entry name" value="Spore Coat Polysaccharide Biosynthesis Protein SpsA, Chain A"/>
    <property type="match status" value="1"/>
</dbReference>
<dbReference type="InterPro" id="IPR029044">
    <property type="entry name" value="Nucleotide-diphossugar_trans"/>
</dbReference>
<evidence type="ECO:0000313" key="12">
    <source>
        <dbReference type="EMBL" id="TLE01257.1"/>
    </source>
</evidence>
<dbReference type="SUPFAM" id="SSF53448">
    <property type="entry name" value="Nucleotide-diphospho-sugar transferases"/>
    <property type="match status" value="1"/>
</dbReference>
<organism evidence="12 13">
    <name type="scientific">Helicobacter japonicus</name>
    <dbReference type="NCBI Taxonomy" id="425400"/>
    <lineage>
        <taxon>Bacteria</taxon>
        <taxon>Pseudomonadati</taxon>
        <taxon>Campylobacterota</taxon>
        <taxon>Epsilonproteobacteria</taxon>
        <taxon>Campylobacterales</taxon>
        <taxon>Helicobacteraceae</taxon>
        <taxon>Helicobacter</taxon>
    </lineage>
</organism>
<comment type="similarity">
    <text evidence="1 8">Belongs to the mannose-6-phosphate isomerase type 2 family.</text>
</comment>
<dbReference type="InterPro" id="IPR005835">
    <property type="entry name" value="NTP_transferase_dom"/>
</dbReference>